<comment type="similarity">
    <text evidence="1">Belongs to the SCO1/2 family.</text>
</comment>
<keyword evidence="3" id="KW-1015">Disulfide bond</keyword>
<evidence type="ECO:0000256" key="2">
    <source>
        <dbReference type="PIRSR" id="PIRSR603782-1"/>
    </source>
</evidence>
<evidence type="ECO:0000256" key="4">
    <source>
        <dbReference type="SAM" id="SignalP"/>
    </source>
</evidence>
<evidence type="ECO:0000256" key="1">
    <source>
        <dbReference type="ARBA" id="ARBA00010996"/>
    </source>
</evidence>
<reference evidence="5 6" key="1">
    <citation type="submission" date="2018-11" db="EMBL/GenBank/DDBJ databases">
        <title>Genomic Encyclopedia of Type Strains, Phase IV (KMG-IV): sequencing the most valuable type-strain genomes for metagenomic binning, comparative biology and taxonomic classification.</title>
        <authorList>
            <person name="Goeker M."/>
        </authorList>
    </citation>
    <scope>NUCLEOTIDE SEQUENCE [LARGE SCALE GENOMIC DNA]</scope>
    <source>
        <strain evidence="5 6">DSM 16974</strain>
    </source>
</reference>
<feature type="binding site" evidence="2">
    <location>
        <position position="181"/>
    </location>
    <ligand>
        <name>Cu cation</name>
        <dbReference type="ChEBI" id="CHEBI:23378"/>
    </ligand>
</feature>
<dbReference type="EMBL" id="RJUK01000001">
    <property type="protein sequence ID" value="ROQ21252.1"/>
    <property type="molecule type" value="Genomic_DNA"/>
</dbReference>
<dbReference type="InterPro" id="IPR003782">
    <property type="entry name" value="SCO1/SenC"/>
</dbReference>
<dbReference type="Pfam" id="PF02630">
    <property type="entry name" value="SCO1-SenC"/>
    <property type="match status" value="1"/>
</dbReference>
<name>A0A3N1NQZ5_9GAMM</name>
<dbReference type="SUPFAM" id="SSF52833">
    <property type="entry name" value="Thioredoxin-like"/>
    <property type="match status" value="1"/>
</dbReference>
<keyword evidence="2" id="KW-0186">Copper</keyword>
<accession>A0A3N1NQZ5</accession>
<dbReference type="OrthoDB" id="5567697at2"/>
<keyword evidence="6" id="KW-1185">Reference proteome</keyword>
<dbReference type="Proteomes" id="UP000273643">
    <property type="component" value="Unassembled WGS sequence"/>
</dbReference>
<feature type="signal peptide" evidence="4">
    <location>
        <begin position="1"/>
        <end position="27"/>
    </location>
</feature>
<proteinExistence type="inferred from homology"/>
<evidence type="ECO:0000256" key="3">
    <source>
        <dbReference type="PIRSR" id="PIRSR603782-2"/>
    </source>
</evidence>
<dbReference type="CDD" id="cd02968">
    <property type="entry name" value="SCO"/>
    <property type="match status" value="1"/>
</dbReference>
<dbReference type="AlphaFoldDB" id="A0A3N1NQZ5"/>
<gene>
    <name evidence="5" type="ORF">EDC38_1875</name>
</gene>
<keyword evidence="2" id="KW-0479">Metal-binding</keyword>
<dbReference type="InterPro" id="IPR036249">
    <property type="entry name" value="Thioredoxin-like_sf"/>
</dbReference>
<keyword evidence="4" id="KW-0732">Signal</keyword>
<protein>
    <submittedName>
        <fullName evidence="5">Protein SCO1/2</fullName>
    </submittedName>
</protein>
<feature type="binding site" evidence="2">
    <location>
        <position position="97"/>
    </location>
    <ligand>
        <name>Cu cation</name>
        <dbReference type="ChEBI" id="CHEBI:23378"/>
    </ligand>
</feature>
<feature type="binding site" evidence="2">
    <location>
        <position position="93"/>
    </location>
    <ligand>
        <name>Cu cation</name>
        <dbReference type="ChEBI" id="CHEBI:23378"/>
    </ligand>
</feature>
<organism evidence="5 6">
    <name type="scientific">Marinimicrobium koreense</name>
    <dbReference type="NCBI Taxonomy" id="306545"/>
    <lineage>
        <taxon>Bacteria</taxon>
        <taxon>Pseudomonadati</taxon>
        <taxon>Pseudomonadota</taxon>
        <taxon>Gammaproteobacteria</taxon>
        <taxon>Cellvibrionales</taxon>
        <taxon>Cellvibrionaceae</taxon>
        <taxon>Marinimicrobium</taxon>
    </lineage>
</organism>
<evidence type="ECO:0000313" key="6">
    <source>
        <dbReference type="Proteomes" id="UP000273643"/>
    </source>
</evidence>
<feature type="disulfide bond" description="Redox-active" evidence="3">
    <location>
        <begin position="93"/>
        <end position="97"/>
    </location>
</feature>
<evidence type="ECO:0000313" key="5">
    <source>
        <dbReference type="EMBL" id="ROQ21252.1"/>
    </source>
</evidence>
<dbReference type="PANTHER" id="PTHR12151">
    <property type="entry name" value="ELECTRON TRANSPORT PROTIN SCO1/SENC FAMILY MEMBER"/>
    <property type="match status" value="1"/>
</dbReference>
<comment type="caution">
    <text evidence="5">The sequence shown here is derived from an EMBL/GenBank/DDBJ whole genome shotgun (WGS) entry which is preliminary data.</text>
</comment>
<sequence>MNMNRFTKAWHWLAALGLWALAGLAFAGDHANHGGHDHHGHHDHHTPLGMASDIPEGSLHQFDATWQTHRGETLRLSDLAGQSVIVTMMYASCTTACPVLVEDVRRIHQGLSAEQRENVTLLLVSFDTENDTVEVLNEYAHNFRATETPWHFATGSVADVRTLAALLGIRYRKNPSGGYDHSNVIALLNADGEVIHRREGLNQPVTEAVNSLH</sequence>
<dbReference type="GO" id="GO:0046872">
    <property type="term" value="F:metal ion binding"/>
    <property type="evidence" value="ECO:0007669"/>
    <property type="project" value="UniProtKB-KW"/>
</dbReference>
<dbReference type="PANTHER" id="PTHR12151:SF8">
    <property type="entry name" value="THIOREDOXIN DOMAIN-CONTAINING PROTEIN"/>
    <property type="match status" value="1"/>
</dbReference>
<feature type="chain" id="PRO_5018193651" evidence="4">
    <location>
        <begin position="28"/>
        <end position="213"/>
    </location>
</feature>
<dbReference type="Gene3D" id="3.40.30.10">
    <property type="entry name" value="Glutaredoxin"/>
    <property type="match status" value="1"/>
</dbReference>